<dbReference type="InterPro" id="IPR004333">
    <property type="entry name" value="SBP_dom"/>
</dbReference>
<evidence type="ECO:0000256" key="9">
    <source>
        <dbReference type="PROSITE-ProRule" id="PRU00470"/>
    </source>
</evidence>
<evidence type="ECO:0000256" key="2">
    <source>
        <dbReference type="ARBA" id="ARBA00022723"/>
    </source>
</evidence>
<sequence length="392" mass="43177">MENSGNFYGNSNGVEGELPCTATHSLFTTITSSGPSFMEARESHHAMVSGPNHSSLYGGAVGGGGSYHHHHPPCQEVDPHLMCLKLGKRDYYFEDADGFSGINAGGKKGRSVGGCDGNGGGGAGPSSAGVTAPATMPFCQVEGCHVALSNAKDYHKRHKVCEVHAKAPKVKVLGLEQRFCQQCSRFHPVTEFDDTKRSCRRRLAGHNERRRKSPHVSLSWNPSQAGRALSLLSSQTDYWVSPADLSSRSSAALSELIAENRAAILARQLLLDQDYWHCHHHGVDTAAAQCWLSPLCMPHQQQFLMEPRGWDDAQQGTQQGTLGFYNIHLEEVSVDQFESWVTLRENAIDVFLGKQFKDLKREDDSVSPEMEIFPATEQKDEIILFQRRAQSL</sequence>
<comment type="subcellular location">
    <subcellularLocation>
        <location evidence="1">Nucleus</location>
    </subcellularLocation>
</comment>
<keyword evidence="2" id="KW-0479">Metal-binding</keyword>
<accession>A0AAD3P7W9</accession>
<dbReference type="FunFam" id="4.10.1100.10:FF:000001">
    <property type="entry name" value="Squamosa promoter-binding-like protein 14"/>
    <property type="match status" value="1"/>
</dbReference>
<keyword evidence="5" id="KW-0805">Transcription regulation</keyword>
<keyword evidence="12" id="KW-1185">Reference proteome</keyword>
<organism evidence="11 12">
    <name type="scientific">Nepenthes gracilis</name>
    <name type="common">Slender pitcher plant</name>
    <dbReference type="NCBI Taxonomy" id="150966"/>
    <lineage>
        <taxon>Eukaryota</taxon>
        <taxon>Viridiplantae</taxon>
        <taxon>Streptophyta</taxon>
        <taxon>Embryophyta</taxon>
        <taxon>Tracheophyta</taxon>
        <taxon>Spermatophyta</taxon>
        <taxon>Magnoliopsida</taxon>
        <taxon>eudicotyledons</taxon>
        <taxon>Gunneridae</taxon>
        <taxon>Pentapetalae</taxon>
        <taxon>Caryophyllales</taxon>
        <taxon>Nepenthaceae</taxon>
        <taxon>Nepenthes</taxon>
    </lineage>
</organism>
<protein>
    <recommendedName>
        <fullName evidence="10">SBP-type domain-containing protein</fullName>
    </recommendedName>
</protein>
<dbReference type="GO" id="GO:0008270">
    <property type="term" value="F:zinc ion binding"/>
    <property type="evidence" value="ECO:0007669"/>
    <property type="project" value="UniProtKB-KW"/>
</dbReference>
<dbReference type="AlphaFoldDB" id="A0AAD3P7W9"/>
<evidence type="ECO:0000313" key="11">
    <source>
        <dbReference type="EMBL" id="GMH00625.1"/>
    </source>
</evidence>
<reference evidence="11" key="1">
    <citation type="submission" date="2023-05" db="EMBL/GenBank/DDBJ databases">
        <title>Nepenthes gracilis genome sequencing.</title>
        <authorList>
            <person name="Fukushima K."/>
        </authorList>
    </citation>
    <scope>NUCLEOTIDE SEQUENCE</scope>
    <source>
        <strain evidence="11">SING2019-196</strain>
    </source>
</reference>
<evidence type="ECO:0000256" key="4">
    <source>
        <dbReference type="ARBA" id="ARBA00022833"/>
    </source>
</evidence>
<dbReference type="GO" id="GO:0003677">
    <property type="term" value="F:DNA binding"/>
    <property type="evidence" value="ECO:0007669"/>
    <property type="project" value="UniProtKB-KW"/>
</dbReference>
<proteinExistence type="predicted"/>
<evidence type="ECO:0000256" key="6">
    <source>
        <dbReference type="ARBA" id="ARBA00023125"/>
    </source>
</evidence>
<evidence type="ECO:0000256" key="7">
    <source>
        <dbReference type="ARBA" id="ARBA00023163"/>
    </source>
</evidence>
<dbReference type="PANTHER" id="PTHR31251">
    <property type="entry name" value="SQUAMOSA PROMOTER-BINDING-LIKE PROTEIN 4"/>
    <property type="match status" value="1"/>
</dbReference>
<dbReference type="InterPro" id="IPR036893">
    <property type="entry name" value="SBP_sf"/>
</dbReference>
<feature type="domain" description="SBP-type" evidence="10">
    <location>
        <begin position="136"/>
        <end position="213"/>
    </location>
</feature>
<evidence type="ECO:0000256" key="8">
    <source>
        <dbReference type="ARBA" id="ARBA00023242"/>
    </source>
</evidence>
<dbReference type="GO" id="GO:0005634">
    <property type="term" value="C:nucleus"/>
    <property type="evidence" value="ECO:0007669"/>
    <property type="project" value="UniProtKB-SubCell"/>
</dbReference>
<gene>
    <name evidence="11" type="ORF">Nepgr_002464</name>
</gene>
<evidence type="ECO:0000256" key="3">
    <source>
        <dbReference type="ARBA" id="ARBA00022771"/>
    </source>
</evidence>
<dbReference type="PANTHER" id="PTHR31251:SF180">
    <property type="entry name" value="SBP-TYPE DOMAIN-CONTAINING PROTEIN"/>
    <property type="match status" value="1"/>
</dbReference>
<dbReference type="PROSITE" id="PS51141">
    <property type="entry name" value="ZF_SBP"/>
    <property type="match status" value="1"/>
</dbReference>
<keyword evidence="8" id="KW-0539">Nucleus</keyword>
<dbReference type="Proteomes" id="UP001279734">
    <property type="component" value="Unassembled WGS sequence"/>
</dbReference>
<evidence type="ECO:0000313" key="12">
    <source>
        <dbReference type="Proteomes" id="UP001279734"/>
    </source>
</evidence>
<evidence type="ECO:0000256" key="1">
    <source>
        <dbReference type="ARBA" id="ARBA00004123"/>
    </source>
</evidence>
<evidence type="ECO:0000256" key="5">
    <source>
        <dbReference type="ARBA" id="ARBA00023015"/>
    </source>
</evidence>
<dbReference type="Pfam" id="PF03110">
    <property type="entry name" value="SBP"/>
    <property type="match status" value="1"/>
</dbReference>
<keyword evidence="6" id="KW-0238">DNA-binding</keyword>
<name>A0AAD3P7W9_NEPGR</name>
<keyword evidence="3 9" id="KW-0863">Zinc-finger</keyword>
<dbReference type="InterPro" id="IPR044817">
    <property type="entry name" value="SBP-like"/>
</dbReference>
<dbReference type="SUPFAM" id="SSF103612">
    <property type="entry name" value="SBT domain"/>
    <property type="match status" value="1"/>
</dbReference>
<keyword evidence="7" id="KW-0804">Transcription</keyword>
<dbReference type="EMBL" id="BSYO01000002">
    <property type="protein sequence ID" value="GMH00625.1"/>
    <property type="molecule type" value="Genomic_DNA"/>
</dbReference>
<comment type="caution">
    <text evidence="11">The sequence shown here is derived from an EMBL/GenBank/DDBJ whole genome shotgun (WGS) entry which is preliminary data.</text>
</comment>
<keyword evidence="4" id="KW-0862">Zinc</keyword>
<dbReference type="Gene3D" id="4.10.1100.10">
    <property type="entry name" value="Transcription factor, SBP-box domain"/>
    <property type="match status" value="1"/>
</dbReference>
<evidence type="ECO:0000259" key="10">
    <source>
        <dbReference type="PROSITE" id="PS51141"/>
    </source>
</evidence>